<dbReference type="PANTHER" id="PTHR23362:SF0">
    <property type="entry name" value="CALPONIN-HOMOLOGY (CH) DOMAIN-CONTAINING PROTEIN-RELATED"/>
    <property type="match status" value="1"/>
</dbReference>
<name>A0A2G5V3K9_9PELO</name>
<dbReference type="AlphaFoldDB" id="A0A2G5V3K9"/>
<dbReference type="Pfam" id="PF04435">
    <property type="entry name" value="SPK"/>
    <property type="match status" value="1"/>
</dbReference>
<accession>A0A2G5V3K9</accession>
<evidence type="ECO:0000259" key="1">
    <source>
        <dbReference type="SMART" id="SM00583"/>
    </source>
</evidence>
<dbReference type="Proteomes" id="UP000230233">
    <property type="component" value="Chromosome II"/>
</dbReference>
<dbReference type="InterPro" id="IPR053315">
    <property type="entry name" value="Peptidase_C14A"/>
</dbReference>
<comment type="caution">
    <text evidence="2">The sequence shown here is derived from an EMBL/GenBank/DDBJ whole genome shotgun (WGS) entry which is preliminary data.</text>
</comment>
<evidence type="ECO:0000313" key="3">
    <source>
        <dbReference type="Proteomes" id="UP000230233"/>
    </source>
</evidence>
<keyword evidence="3" id="KW-1185">Reference proteome</keyword>
<dbReference type="SMART" id="SM00583">
    <property type="entry name" value="SPK"/>
    <property type="match status" value="1"/>
</dbReference>
<dbReference type="InterPro" id="IPR006570">
    <property type="entry name" value="SPK_dom"/>
</dbReference>
<evidence type="ECO:0000313" key="2">
    <source>
        <dbReference type="EMBL" id="PIC46368.1"/>
    </source>
</evidence>
<dbReference type="EMBL" id="PDUG01000002">
    <property type="protein sequence ID" value="PIC46368.1"/>
    <property type="molecule type" value="Genomic_DNA"/>
</dbReference>
<protein>
    <recommendedName>
        <fullName evidence="1">SPK domain-containing protein</fullName>
    </recommendedName>
</protein>
<proteinExistence type="predicted"/>
<organism evidence="2 3">
    <name type="scientific">Caenorhabditis nigoni</name>
    <dbReference type="NCBI Taxonomy" id="1611254"/>
    <lineage>
        <taxon>Eukaryota</taxon>
        <taxon>Metazoa</taxon>
        <taxon>Ecdysozoa</taxon>
        <taxon>Nematoda</taxon>
        <taxon>Chromadorea</taxon>
        <taxon>Rhabditida</taxon>
        <taxon>Rhabditina</taxon>
        <taxon>Rhabditomorpha</taxon>
        <taxon>Rhabditoidea</taxon>
        <taxon>Rhabditidae</taxon>
        <taxon>Peloderinae</taxon>
        <taxon>Caenorhabditis</taxon>
    </lineage>
</organism>
<sequence length="343" mass="39840">MPEVTKTPDVFERSIQFISRNIEKYEKPESLLKWCELAKSETGYDKLATSSQKGVKNRLEHIEFLTGYTLMQKVRLAFVLSRPVSDEFVQMLKDGGSLVETKGKLIVFFCSSDKTCILQSAHSKNHRMFQGKREVNDMMDPDDKEPMEKRMKMEKENVRGSDMDMDEVLLEVEKISKEDSIQEEKAVEKLPATISLLDLSERIETLAIKMNLTEMFKKKAANAVLLCKEKDQVRMDFSLRHQKWIFRRVFVDDFSVLFKSIFKSNIKRERVSDSNEITVKLYKVIKDLKKCLIVPFGKAMMDAVGLSDDNITRREEREEKVQLKTVTTKLDGLMSILSNFWTD</sequence>
<reference evidence="3" key="1">
    <citation type="submission" date="2017-10" db="EMBL/GenBank/DDBJ databases">
        <title>Rapid genome shrinkage in a self-fertile nematode reveals novel sperm competition proteins.</title>
        <authorList>
            <person name="Yin D."/>
            <person name="Schwarz E.M."/>
            <person name="Thomas C.G."/>
            <person name="Felde R.L."/>
            <person name="Korf I.F."/>
            <person name="Cutter A.D."/>
            <person name="Schartner C.M."/>
            <person name="Ralston E.J."/>
            <person name="Meyer B.J."/>
            <person name="Haag E.S."/>
        </authorList>
    </citation>
    <scope>NUCLEOTIDE SEQUENCE [LARGE SCALE GENOMIC DNA]</scope>
    <source>
        <strain evidence="3">JU1422</strain>
    </source>
</reference>
<feature type="domain" description="SPK" evidence="1">
    <location>
        <begin position="10"/>
        <end position="120"/>
    </location>
</feature>
<gene>
    <name evidence="2" type="primary">Cnig_chr_II.g6082</name>
    <name evidence="2" type="ORF">B9Z55_006082</name>
</gene>
<dbReference type="PANTHER" id="PTHR23362">
    <property type="entry name" value="L-PLASTIN-RELATED"/>
    <property type="match status" value="1"/>
</dbReference>